<organism evidence="11 12">
    <name type="scientific">Undibacterium cyanobacteriorum</name>
    <dbReference type="NCBI Taxonomy" id="3073561"/>
    <lineage>
        <taxon>Bacteria</taxon>
        <taxon>Pseudomonadati</taxon>
        <taxon>Pseudomonadota</taxon>
        <taxon>Betaproteobacteria</taxon>
        <taxon>Burkholderiales</taxon>
        <taxon>Oxalobacteraceae</taxon>
        <taxon>Undibacterium</taxon>
    </lineage>
</organism>
<dbReference type="PANTHER" id="PTHR42902">
    <property type="entry name" value="MALATE SYNTHASE"/>
    <property type="match status" value="1"/>
</dbReference>
<dbReference type="Proteomes" id="UP001181355">
    <property type="component" value="Chromosome"/>
</dbReference>
<keyword evidence="11" id="KW-0560">Oxidoreductase</keyword>
<dbReference type="InterPro" id="IPR048356">
    <property type="entry name" value="MS_N"/>
</dbReference>
<feature type="domain" description="Malate synthase TIM barrel" evidence="8">
    <location>
        <begin position="160"/>
        <end position="405"/>
    </location>
</feature>
<evidence type="ECO:0000256" key="1">
    <source>
        <dbReference type="ARBA" id="ARBA00006394"/>
    </source>
</evidence>
<dbReference type="RefSeq" id="WP_309480663.1">
    <property type="nucleotide sequence ID" value="NZ_CP133720.1"/>
</dbReference>
<dbReference type="InterPro" id="IPR048355">
    <property type="entry name" value="MS_C"/>
</dbReference>
<evidence type="ECO:0000256" key="7">
    <source>
        <dbReference type="RuleBase" id="RU000555"/>
    </source>
</evidence>
<reference evidence="11" key="1">
    <citation type="submission" date="2023-09" db="EMBL/GenBank/DDBJ databases">
        <title>Undibacterium sp. 20NA77.5 isolated from freshwater.</title>
        <authorList>
            <person name="Le V."/>
            <person name="Ko S.-R."/>
            <person name="Ahn C.-Y."/>
            <person name="Oh H.-M."/>
        </authorList>
    </citation>
    <scope>NUCLEOTIDE SEQUENCE</scope>
    <source>
        <strain evidence="11">20NA77.5</strain>
    </source>
</reference>
<comment type="pathway">
    <text evidence="7">Carbohydrate metabolism; glyoxylate cycle; (S)-malate from isocitrate: step 2/2.</text>
</comment>
<protein>
    <recommendedName>
        <fullName evidence="2 7">Malate synthase</fullName>
        <ecNumber evidence="2 7">2.3.3.9</ecNumber>
    </recommendedName>
</protein>
<keyword evidence="3 7" id="KW-0329">Glyoxylate bypass</keyword>
<gene>
    <name evidence="11" type="primary">aceB</name>
    <name evidence="11" type="ORF">RF679_10930</name>
</gene>
<dbReference type="NCBIfam" id="TIGR01344">
    <property type="entry name" value="malate_syn_A"/>
    <property type="match status" value="1"/>
</dbReference>
<sequence>MTQLRLPEGMHISAPIEPGFEQILTFEALSLVAKLSRSFELRRQELLAKRVERAQRMDQGERPDFLPETAAIRAGDWTIAPLPAALQCRRVEITGPVERKMIINALNSGADSYMTDFEDSNTPNWQNQIQGQINLRDAVRREIRLEQNGKTYQLNEKIATLVVRPRGWHLDEKHVMVDGKRVSGGIFDFALFMFHNAKEQIARGAGPFFYLPKMESHLEARLWNDIFVMTQNELGLPQGTIKATVLIETIVAAFEMDEILYELREHSSGLNAGRWDYIFSCIKKFKNDSDFCLADRAKVTMTAPFMRAYALLLLKTCHKRNAPAIGGMSALIPIKNDPEKNEVAMGGVRSDKARDAGDGYDGGWVAHPGLVDLAMTEFKKVLGDAQNQISKQRPDVEVSAADLLNFQPETPITEAGLRYNINVGIHYLGAWLAGNGCVPIHNLMEDAATAEISRSQVWQWIRSSKGKLEDGRKITADMVKAMIVEELVKVKQSVGDGPTYDRAANIFEDMSTSAAFAEFLTLPLYEEI</sequence>
<dbReference type="PIRSF" id="PIRSF001363">
    <property type="entry name" value="Malate_synth"/>
    <property type="match status" value="1"/>
</dbReference>
<proteinExistence type="inferred from homology"/>
<dbReference type="InterPro" id="IPR019830">
    <property type="entry name" value="Malate_synthase_CS"/>
</dbReference>
<dbReference type="EMBL" id="CP133720">
    <property type="protein sequence ID" value="WMW79163.1"/>
    <property type="molecule type" value="Genomic_DNA"/>
</dbReference>
<keyword evidence="12" id="KW-1185">Reference proteome</keyword>
<evidence type="ECO:0000256" key="6">
    <source>
        <dbReference type="ARBA" id="ARBA00047918"/>
    </source>
</evidence>
<keyword evidence="11" id="KW-0012">Acyltransferase</keyword>
<evidence type="ECO:0000259" key="10">
    <source>
        <dbReference type="Pfam" id="PF20659"/>
    </source>
</evidence>
<dbReference type="Pfam" id="PF01274">
    <property type="entry name" value="MS_TIM-barrel"/>
    <property type="match status" value="1"/>
</dbReference>
<dbReference type="CDD" id="cd00727">
    <property type="entry name" value="malate_synt_A"/>
    <property type="match status" value="1"/>
</dbReference>
<dbReference type="EC" id="2.3.3.9" evidence="2 7"/>
<dbReference type="Pfam" id="PF20656">
    <property type="entry name" value="MS_N"/>
    <property type="match status" value="1"/>
</dbReference>
<feature type="domain" description="Malate synthase C-terminal" evidence="10">
    <location>
        <begin position="412"/>
        <end position="528"/>
    </location>
</feature>
<evidence type="ECO:0000259" key="8">
    <source>
        <dbReference type="Pfam" id="PF01274"/>
    </source>
</evidence>
<dbReference type="GO" id="GO:0016491">
    <property type="term" value="F:oxidoreductase activity"/>
    <property type="evidence" value="ECO:0007669"/>
    <property type="project" value="UniProtKB-KW"/>
</dbReference>
<keyword evidence="4 7" id="KW-0816">Tricarboxylic acid cycle</keyword>
<dbReference type="SUPFAM" id="SSF51645">
    <property type="entry name" value="Malate synthase G"/>
    <property type="match status" value="1"/>
</dbReference>
<dbReference type="Pfam" id="PF20659">
    <property type="entry name" value="MS_C"/>
    <property type="match status" value="1"/>
</dbReference>
<dbReference type="PANTHER" id="PTHR42902:SF1">
    <property type="entry name" value="MALATE SYNTHASE 1-RELATED"/>
    <property type="match status" value="1"/>
</dbReference>
<name>A0ABY9RD40_9BURK</name>
<evidence type="ECO:0000256" key="5">
    <source>
        <dbReference type="ARBA" id="ARBA00022679"/>
    </source>
</evidence>
<comment type="similarity">
    <text evidence="1 7">Belongs to the malate synthase family.</text>
</comment>
<evidence type="ECO:0000256" key="4">
    <source>
        <dbReference type="ARBA" id="ARBA00022532"/>
    </source>
</evidence>
<dbReference type="Gene3D" id="1.20.1220.12">
    <property type="entry name" value="Malate synthase, domain III"/>
    <property type="match status" value="1"/>
</dbReference>
<dbReference type="Gene3D" id="3.20.20.360">
    <property type="entry name" value="Malate synthase, domain 3"/>
    <property type="match status" value="1"/>
</dbReference>
<dbReference type="PROSITE" id="PS00510">
    <property type="entry name" value="MALATE_SYNTHASE"/>
    <property type="match status" value="1"/>
</dbReference>
<comment type="catalytic activity">
    <reaction evidence="6 7">
        <text>glyoxylate + acetyl-CoA + H2O = (S)-malate + CoA + H(+)</text>
        <dbReference type="Rhea" id="RHEA:18181"/>
        <dbReference type="ChEBI" id="CHEBI:15377"/>
        <dbReference type="ChEBI" id="CHEBI:15378"/>
        <dbReference type="ChEBI" id="CHEBI:15589"/>
        <dbReference type="ChEBI" id="CHEBI:36655"/>
        <dbReference type="ChEBI" id="CHEBI:57287"/>
        <dbReference type="ChEBI" id="CHEBI:57288"/>
        <dbReference type="EC" id="2.3.3.9"/>
    </reaction>
</comment>
<evidence type="ECO:0000256" key="2">
    <source>
        <dbReference type="ARBA" id="ARBA00012636"/>
    </source>
</evidence>
<dbReference type="InterPro" id="IPR006252">
    <property type="entry name" value="Malate_synthA"/>
</dbReference>
<evidence type="ECO:0000256" key="3">
    <source>
        <dbReference type="ARBA" id="ARBA00022435"/>
    </source>
</evidence>
<dbReference type="InterPro" id="IPR046363">
    <property type="entry name" value="MS_N_TIM-barrel_dom"/>
</dbReference>
<dbReference type="InterPro" id="IPR011076">
    <property type="entry name" value="Malate_synth_sf"/>
</dbReference>
<evidence type="ECO:0000313" key="11">
    <source>
        <dbReference type="EMBL" id="WMW79163.1"/>
    </source>
</evidence>
<evidence type="ECO:0000313" key="12">
    <source>
        <dbReference type="Proteomes" id="UP001181355"/>
    </source>
</evidence>
<feature type="domain" description="Malate synthase N-terminal" evidence="9">
    <location>
        <begin position="9"/>
        <end position="70"/>
    </location>
</feature>
<keyword evidence="5 7" id="KW-0808">Transferase</keyword>
<dbReference type="InterPro" id="IPR044856">
    <property type="entry name" value="Malate_synth_C_sf"/>
</dbReference>
<dbReference type="GO" id="GO:0004474">
    <property type="term" value="F:malate synthase activity"/>
    <property type="evidence" value="ECO:0007669"/>
    <property type="project" value="UniProtKB-EC"/>
</dbReference>
<dbReference type="InterPro" id="IPR001465">
    <property type="entry name" value="Malate_synthase_TIM"/>
</dbReference>
<evidence type="ECO:0000259" key="9">
    <source>
        <dbReference type="Pfam" id="PF20656"/>
    </source>
</evidence>
<accession>A0ABY9RD40</accession>